<dbReference type="STRING" id="1380566.A0A179G7B0"/>
<protein>
    <submittedName>
        <fullName evidence="2">Gastric mucin-like protein</fullName>
    </submittedName>
</protein>
<accession>A0A179G7B0</accession>
<feature type="region of interest" description="Disordered" evidence="1">
    <location>
        <begin position="824"/>
        <end position="868"/>
    </location>
</feature>
<dbReference type="Proteomes" id="UP000078397">
    <property type="component" value="Unassembled WGS sequence"/>
</dbReference>
<evidence type="ECO:0000313" key="3">
    <source>
        <dbReference type="Proteomes" id="UP000078397"/>
    </source>
</evidence>
<dbReference type="OrthoDB" id="5401106at2759"/>
<keyword evidence="3" id="KW-1185">Reference proteome</keyword>
<comment type="caution">
    <text evidence="2">The sequence shown here is derived from an EMBL/GenBank/DDBJ whole genome shotgun (WGS) entry which is preliminary data.</text>
</comment>
<feature type="compositionally biased region" description="Basic and acidic residues" evidence="1">
    <location>
        <begin position="415"/>
        <end position="425"/>
    </location>
</feature>
<dbReference type="RefSeq" id="XP_018149404.1">
    <property type="nucleotide sequence ID" value="XM_018280956.1"/>
</dbReference>
<dbReference type="KEGG" id="pchm:VFPPC_01059"/>
<reference evidence="2 3" key="1">
    <citation type="journal article" date="2016" name="PLoS Pathog.">
        <title>Biosynthesis of antibiotic leucinostatins in bio-control fungus Purpureocillium lilacinum and their inhibition on phytophthora revealed by genome mining.</title>
        <authorList>
            <person name="Wang G."/>
            <person name="Liu Z."/>
            <person name="Lin R."/>
            <person name="Li E."/>
            <person name="Mao Z."/>
            <person name="Ling J."/>
            <person name="Yang Y."/>
            <person name="Yin W.B."/>
            <person name="Xie B."/>
        </authorList>
    </citation>
    <scope>NUCLEOTIDE SEQUENCE [LARGE SCALE GENOMIC DNA]</scope>
    <source>
        <strain evidence="2">170</strain>
    </source>
</reference>
<evidence type="ECO:0000313" key="2">
    <source>
        <dbReference type="EMBL" id="OAQ73321.1"/>
    </source>
</evidence>
<feature type="compositionally biased region" description="Low complexity" evidence="1">
    <location>
        <begin position="780"/>
        <end position="789"/>
    </location>
</feature>
<feature type="compositionally biased region" description="Basic and acidic residues" evidence="1">
    <location>
        <begin position="492"/>
        <end position="504"/>
    </location>
</feature>
<sequence length="970" mass="106611">MASSPTQTEGLLGSIVAFEGKSDIVSTQLRLLPTSPQLLILPSVESYIKARADEQHECFDARSYIRKVHDALIARVAAARSFLNEATTGHKRLVFVNGGTPGAQALCVREIMRYETHGDRSEAEAIFDEIIKEGVAGLERRLSNHEELEADPITRAMRAADALDRQTACLQPPNPFEMGRPCRARSSSLPLYGFSDEFEDSTPFYVFGLSRSDEEVPPDEIAETLSGPPTPGVVPNPRQLTLDTTRIRPSFSTILYSASCIGEAYEPTPFEQQSETAAASPISEAFSIPASEKIVYGEASVLDVRQSFSRNSVYRVKSLDRIYTASALHRDAGIPSESWLAEPDTPRAWKHRHSIIPASNAQDRRLSLISLVDKPRTIVVKSRRSVVKMEPVPVEKKTIPPPKALGVPKTNYVDRGTDARKDSSKEAVMQPVFPPMEDLVVFFKDESSDAMLESNIQAFKDGRYPLLPYSAIASDVESIGISVPSTPTLRPFSREETPVAHSNDHGTASPGKEDYDPFAYKQPAWHASKPEGLVSTVSILRPPTPAQTPPPTTSNDDGYKVHEFHVTSGHTAVSIQNSLRSVLGQYFPPDTQGYRQFQFSLLPEFDELWKPIFRGGEPGSPQRNDGSGTNILAIGSQAGVKKEYSLAVTGRLEKIGRKSTEIVKTGRVDFRYLLANAMQAFTAQRLANQTSDNPFTNSFLLATLIVPHLETYLALHTDVRHLLLLYPPEHLATVLALQRLVGVDVMKVAQIVDSESKGDLPFTHIRGASINNSKPENKPPRCSFSPRSSSEIDISKANYLLTSTASEKDIATFVSTVWNIEIEPPVTTPSSDRHTIQPAKKKRPPPLSIRKEPVSSLPKVASESPISPTTVLVPPAPPIPPEPASPVASLRAPSLAETLKTFKSAKSKFSQGISRVKSSHGGETESLAGFEYDEDSDEDVYERRLMPVFMQKHLVRKPNSRKALKFLGLA</sequence>
<feature type="region of interest" description="Disordered" evidence="1">
    <location>
        <begin position="397"/>
        <end position="425"/>
    </location>
</feature>
<feature type="region of interest" description="Disordered" evidence="1">
    <location>
        <begin position="763"/>
        <end position="789"/>
    </location>
</feature>
<dbReference type="EMBL" id="LSBJ02000001">
    <property type="protein sequence ID" value="OAQ73321.1"/>
    <property type="molecule type" value="Genomic_DNA"/>
</dbReference>
<feature type="region of interest" description="Disordered" evidence="1">
    <location>
        <begin position="487"/>
        <end position="513"/>
    </location>
</feature>
<dbReference type="GeneID" id="28844950"/>
<dbReference type="AlphaFoldDB" id="A0A179G7B0"/>
<proteinExistence type="predicted"/>
<gene>
    <name evidence="2" type="ORF">VFPPC_01059</name>
</gene>
<name>A0A179G7B0_METCM</name>
<evidence type="ECO:0000256" key="1">
    <source>
        <dbReference type="SAM" id="MobiDB-lite"/>
    </source>
</evidence>
<organism evidence="2 3">
    <name type="scientific">Pochonia chlamydosporia 170</name>
    <dbReference type="NCBI Taxonomy" id="1380566"/>
    <lineage>
        <taxon>Eukaryota</taxon>
        <taxon>Fungi</taxon>
        <taxon>Dikarya</taxon>
        <taxon>Ascomycota</taxon>
        <taxon>Pezizomycotina</taxon>
        <taxon>Sordariomycetes</taxon>
        <taxon>Hypocreomycetidae</taxon>
        <taxon>Hypocreales</taxon>
        <taxon>Clavicipitaceae</taxon>
        <taxon>Pochonia</taxon>
    </lineage>
</organism>